<dbReference type="InterPro" id="IPR009019">
    <property type="entry name" value="KH_sf_prok-type"/>
</dbReference>
<dbReference type="RefSeq" id="WP_048515492.1">
    <property type="nucleotide sequence ID" value="NZ_FUXD01000064.1"/>
</dbReference>
<keyword evidence="5" id="KW-1185">Reference proteome</keyword>
<gene>
    <name evidence="3" type="primary">khpA</name>
    <name evidence="4" type="ORF">AB840_14150</name>
</gene>
<dbReference type="InterPro" id="IPR015946">
    <property type="entry name" value="KH_dom-like_a/b"/>
</dbReference>
<evidence type="ECO:0000313" key="5">
    <source>
        <dbReference type="Proteomes" id="UP000036503"/>
    </source>
</evidence>
<dbReference type="InterPro" id="IPR020627">
    <property type="entry name" value="KhpA"/>
</dbReference>
<dbReference type="GO" id="GO:0008360">
    <property type="term" value="P:regulation of cell shape"/>
    <property type="evidence" value="ECO:0007669"/>
    <property type="project" value="UniProtKB-KW"/>
</dbReference>
<dbReference type="GO" id="GO:0009252">
    <property type="term" value="P:peptidoglycan biosynthetic process"/>
    <property type="evidence" value="ECO:0007669"/>
    <property type="project" value="UniProtKB-UniRule"/>
</dbReference>
<comment type="function">
    <text evidence="3">A probable RNA chaperone. Forms a complex with KhpB which binds to cellular RNA and controls its expression. Plays a role in peptidoglycan (PG) homeostasis and cell length regulation.</text>
</comment>
<keyword evidence="3" id="KW-0143">Chaperone</keyword>
<comment type="subunit">
    <text evidence="3">Forms a complex with KhpB.</text>
</comment>
<dbReference type="Gene3D" id="3.30.300.20">
    <property type="match status" value="1"/>
</dbReference>
<dbReference type="PANTHER" id="PTHR34654">
    <property type="entry name" value="UPF0109 PROTEIN SCO5592"/>
    <property type="match status" value="1"/>
</dbReference>
<name>A0A0J6WPJ2_9FIRM</name>
<dbReference type="GO" id="GO:0005737">
    <property type="term" value="C:cytoplasm"/>
    <property type="evidence" value="ECO:0007669"/>
    <property type="project" value="UniProtKB-SubCell"/>
</dbReference>
<dbReference type="EMBL" id="LEKT01000073">
    <property type="protein sequence ID" value="KMO85325.1"/>
    <property type="molecule type" value="Genomic_DNA"/>
</dbReference>
<keyword evidence="3" id="KW-0133">Cell shape</keyword>
<dbReference type="STRING" id="39029.BSR42_05395"/>
<dbReference type="GO" id="GO:0071555">
    <property type="term" value="P:cell wall organization"/>
    <property type="evidence" value="ECO:0007669"/>
    <property type="project" value="UniProtKB-KW"/>
</dbReference>
<proteinExistence type="inferred from homology"/>
<evidence type="ECO:0000256" key="1">
    <source>
        <dbReference type="ARBA" id="ARBA00022490"/>
    </source>
</evidence>
<dbReference type="HAMAP" id="MF_00088">
    <property type="entry name" value="KhpA"/>
    <property type="match status" value="1"/>
</dbReference>
<dbReference type="InParanoid" id="A0A0J6WPJ2"/>
<keyword evidence="3" id="KW-0961">Cell wall biogenesis/degradation</keyword>
<dbReference type="AlphaFoldDB" id="A0A0J6WPJ2"/>
<reference evidence="4 5" key="1">
    <citation type="submission" date="2015-06" db="EMBL/GenBank/DDBJ databases">
        <title>Draft genome sequence of beer spoilage bacterium Megasphaera cerevisiae type strain 20462.</title>
        <authorList>
            <person name="Kutumbaka K."/>
            <person name="Pasmowitz J."/>
            <person name="Mategko J."/>
            <person name="Reyes D."/>
            <person name="Friedrich A."/>
            <person name="Han S."/>
            <person name="Martens-Habbena W."/>
            <person name="Neal-McKinney J."/>
            <person name="Janagama H.K."/>
            <person name="Nadala C."/>
            <person name="Samadpour M."/>
        </authorList>
    </citation>
    <scope>NUCLEOTIDE SEQUENCE [LARGE SCALE GENOMIC DNA]</scope>
    <source>
        <strain evidence="4 5">DSM 20462</strain>
    </source>
</reference>
<dbReference type="GO" id="GO:0003723">
    <property type="term" value="F:RNA binding"/>
    <property type="evidence" value="ECO:0007669"/>
    <property type="project" value="UniProtKB-UniRule"/>
</dbReference>
<dbReference type="PATRIC" id="fig|1122219.3.peg.3185"/>
<comment type="similarity">
    <text evidence="3">Belongs to the KhpA RNA-binding protein family.</text>
</comment>
<comment type="caution">
    <text evidence="4">The sequence shown here is derived from an EMBL/GenBank/DDBJ whole genome shotgun (WGS) entry which is preliminary data.</text>
</comment>
<organism evidence="4 5">
    <name type="scientific">Megasphaera cerevisiae DSM 20462</name>
    <dbReference type="NCBI Taxonomy" id="1122219"/>
    <lineage>
        <taxon>Bacteria</taxon>
        <taxon>Bacillati</taxon>
        <taxon>Bacillota</taxon>
        <taxon>Negativicutes</taxon>
        <taxon>Veillonellales</taxon>
        <taxon>Veillonellaceae</taxon>
        <taxon>Megasphaera</taxon>
    </lineage>
</organism>
<evidence type="ECO:0000256" key="3">
    <source>
        <dbReference type="HAMAP-Rule" id="MF_00088"/>
    </source>
</evidence>
<dbReference type="FunCoup" id="A0A0J6WPJ2">
    <property type="interactions" value="219"/>
</dbReference>
<dbReference type="PANTHER" id="PTHR34654:SF1">
    <property type="entry name" value="RNA-BINDING PROTEIN KHPA"/>
    <property type="match status" value="1"/>
</dbReference>
<dbReference type="OrthoDB" id="9812389at2"/>
<comment type="subcellular location">
    <subcellularLocation>
        <location evidence="3">Cytoplasm</location>
    </subcellularLocation>
</comment>
<protein>
    <recommendedName>
        <fullName evidence="3">RNA-binding protein KhpA</fullName>
    </recommendedName>
    <alternativeName>
        <fullName evidence="3">KH-domain protein A</fullName>
    </alternativeName>
</protein>
<accession>A0A0J6WPJ2</accession>
<keyword evidence="1 3" id="KW-0963">Cytoplasm</keyword>
<evidence type="ECO:0000256" key="2">
    <source>
        <dbReference type="ARBA" id="ARBA00022884"/>
    </source>
</evidence>
<dbReference type="Proteomes" id="UP000036503">
    <property type="component" value="Unassembled WGS sequence"/>
</dbReference>
<dbReference type="CDD" id="cd22533">
    <property type="entry name" value="KH-II_YlqC-like"/>
    <property type="match status" value="1"/>
</dbReference>
<dbReference type="Pfam" id="PF13083">
    <property type="entry name" value="KH_KhpA-B"/>
    <property type="match status" value="1"/>
</dbReference>
<sequence>MEELIACIAKALVKRPEAVTITKIQKKGLEVYELHVAPEDMGKVIGKQGKIAKALRLVVKAAAVKANKKVSVDIV</sequence>
<evidence type="ECO:0000313" key="4">
    <source>
        <dbReference type="EMBL" id="KMO85325.1"/>
    </source>
</evidence>
<dbReference type="SUPFAM" id="SSF54814">
    <property type="entry name" value="Prokaryotic type KH domain (KH-domain type II)"/>
    <property type="match status" value="1"/>
</dbReference>
<keyword evidence="2 3" id="KW-0694">RNA-binding</keyword>